<evidence type="ECO:0000313" key="6">
    <source>
        <dbReference type="Proteomes" id="UP000664521"/>
    </source>
</evidence>
<dbReference type="AlphaFoldDB" id="A0A8H3FZF1"/>
<feature type="compositionally biased region" description="Polar residues" evidence="4">
    <location>
        <begin position="1"/>
        <end position="21"/>
    </location>
</feature>
<keyword evidence="6" id="KW-1185">Reference proteome</keyword>
<evidence type="ECO:0000256" key="3">
    <source>
        <dbReference type="ARBA" id="ARBA00023136"/>
    </source>
</evidence>
<dbReference type="InterPro" id="IPR028143">
    <property type="entry name" value="Get2/sif1"/>
</dbReference>
<dbReference type="PANTHER" id="PTHR28263">
    <property type="entry name" value="GOLGI TO ER TRAFFIC PROTEIN 2"/>
    <property type="match status" value="1"/>
</dbReference>
<keyword evidence="2" id="KW-1133">Transmembrane helix</keyword>
<keyword evidence="1" id="KW-0812">Transmembrane</keyword>
<keyword evidence="3" id="KW-0472">Membrane</keyword>
<dbReference type="OrthoDB" id="5393181at2759"/>
<gene>
    <name evidence="5" type="ORF">HETSPECPRED_008200</name>
</gene>
<dbReference type="Proteomes" id="UP000664521">
    <property type="component" value="Unassembled WGS sequence"/>
</dbReference>
<name>A0A8H3FZF1_9LECA</name>
<dbReference type="GO" id="GO:0006890">
    <property type="term" value="P:retrograde vesicle-mediated transport, Golgi to endoplasmic reticulum"/>
    <property type="evidence" value="ECO:0007669"/>
    <property type="project" value="TreeGrafter"/>
</dbReference>
<sequence>MDSPQPQSSGLDSSESPTQKQARLRRERREAKIKAGGSSRLDKITQLSGRPAEILSNDPPFNPTALPAQENATTPDPEEIDITNHPYTSRSPPEKHGRQSAEAPEEADIRALLRSGAQPKPETSLGRSQQQEDDPMMRLFQQMMGGIGGDPGTEGDGGLPPGLAAMLNGGAGGMDGFGPQQQGASSAAVNGSSYIWRMLHALYAMILGIYLVSHSSFVASSARLIASQSAASRSASPVSGVVEADQPAVNMFWIFAMAELVLQGSRFYLDQGQSWGQGGWLQLVGGFLPEPWKGRVRLVGQYSGIWNTLVEDGMVVVFMLGIMGWWKGLEG</sequence>
<feature type="region of interest" description="Disordered" evidence="4">
    <location>
        <begin position="1"/>
        <end position="106"/>
    </location>
</feature>
<evidence type="ECO:0000256" key="2">
    <source>
        <dbReference type="ARBA" id="ARBA00022989"/>
    </source>
</evidence>
<evidence type="ECO:0000313" key="5">
    <source>
        <dbReference type="EMBL" id="CAF9931802.1"/>
    </source>
</evidence>
<comment type="caution">
    <text evidence="5">The sequence shown here is derived from an EMBL/GenBank/DDBJ whole genome shotgun (WGS) entry which is preliminary data.</text>
</comment>
<reference evidence="5" key="1">
    <citation type="submission" date="2021-03" db="EMBL/GenBank/DDBJ databases">
        <authorList>
            <person name="Tagirdzhanova G."/>
        </authorList>
    </citation>
    <scope>NUCLEOTIDE SEQUENCE</scope>
</reference>
<accession>A0A8H3FZF1</accession>
<dbReference type="EMBL" id="CAJPDS010000060">
    <property type="protein sequence ID" value="CAF9931802.1"/>
    <property type="molecule type" value="Genomic_DNA"/>
</dbReference>
<feature type="region of interest" description="Disordered" evidence="4">
    <location>
        <begin position="114"/>
        <end position="133"/>
    </location>
</feature>
<protein>
    <recommendedName>
        <fullName evidence="7">GET complex subunit GET2</fullName>
    </recommendedName>
</protein>
<organism evidence="5 6">
    <name type="scientific">Heterodermia speciosa</name>
    <dbReference type="NCBI Taxonomy" id="116794"/>
    <lineage>
        <taxon>Eukaryota</taxon>
        <taxon>Fungi</taxon>
        <taxon>Dikarya</taxon>
        <taxon>Ascomycota</taxon>
        <taxon>Pezizomycotina</taxon>
        <taxon>Lecanoromycetes</taxon>
        <taxon>OSLEUM clade</taxon>
        <taxon>Lecanoromycetidae</taxon>
        <taxon>Caliciales</taxon>
        <taxon>Physciaceae</taxon>
        <taxon>Heterodermia</taxon>
    </lineage>
</organism>
<evidence type="ECO:0000256" key="1">
    <source>
        <dbReference type="ARBA" id="ARBA00022692"/>
    </source>
</evidence>
<dbReference type="Pfam" id="PF08690">
    <property type="entry name" value="GET2"/>
    <property type="match status" value="1"/>
</dbReference>
<evidence type="ECO:0008006" key="7">
    <source>
        <dbReference type="Google" id="ProtNLM"/>
    </source>
</evidence>
<dbReference type="PANTHER" id="PTHR28263:SF1">
    <property type="entry name" value="GOLGI TO ER TRAFFIC PROTEIN 2"/>
    <property type="match status" value="1"/>
</dbReference>
<proteinExistence type="predicted"/>
<evidence type="ECO:0000256" key="4">
    <source>
        <dbReference type="SAM" id="MobiDB-lite"/>
    </source>
</evidence>